<dbReference type="InterPro" id="IPR016024">
    <property type="entry name" value="ARM-type_fold"/>
</dbReference>
<dbReference type="InterPro" id="IPR052616">
    <property type="entry name" value="SYO1-like"/>
</dbReference>
<dbReference type="Pfam" id="PF25567">
    <property type="entry name" value="TPR_SYO1"/>
    <property type="match status" value="1"/>
</dbReference>
<sequence length="614" mass="68449">MGKAKKLSRNALLRVSALRGSRAQAVTGPSTPPSAQEQAIPLIKKLSSVDPKDRALAASAIANLIENPVIRRALLKEKVVQTILEQSLTDSSEEVIVEGFGVLRNLALEEGYDVCVFLWRKDILAIVLSYLGKIQTNLAYLKDSNAAQKTLLFNLIENLLSLLTSLGGSSDDIYESIVSRLPDLPIFVLDILANPTIPDFVKVIAAENLYVLSEANAAYIDKIQCSGFITDGKLGVAVKLYLSGVEYNILETSQTASIDLLDVVRSVNEGLQAIDINKAIEVMQPTTIDGVVQPTIYDDNYRSAQDCFVAVQVGLELLTEISEALVMRSQHGRQNRQTEPDEDHDNQDDMDILEDENEMVVEYETKDGVDSPVVALLLDSVLPVVAEFVQFKELRSRALQALNNMTWTFNSFVPHWGNSKARTLWSCILRLLLSSDDLDLESRTGSAGVLWACGKLKPKFVSEISVNDVRRLIREFQQGGETEESLEFKVRIVGLLGVLALPHVDIDVTKEISIFLLTLVLSTQHKPPEIVIEALNAIYDIFADISYPFDDEIFVKGEFLNHLMKIQPQVKQMAKNIDRRKNLQLRTKADEVVVNLQRFVAYKIKERRGLLNKQ</sequence>
<name>A0A1E3QA62_LIPST</name>
<reference evidence="4 5" key="1">
    <citation type="journal article" date="2016" name="Proc. Natl. Acad. Sci. U.S.A.">
        <title>Comparative genomics of biotechnologically important yeasts.</title>
        <authorList>
            <person name="Riley R."/>
            <person name="Haridas S."/>
            <person name="Wolfe K.H."/>
            <person name="Lopes M.R."/>
            <person name="Hittinger C.T."/>
            <person name="Goeker M."/>
            <person name="Salamov A.A."/>
            <person name="Wisecaver J.H."/>
            <person name="Long T.M."/>
            <person name="Calvey C.H."/>
            <person name="Aerts A.L."/>
            <person name="Barry K.W."/>
            <person name="Choi C."/>
            <person name="Clum A."/>
            <person name="Coughlan A.Y."/>
            <person name="Deshpande S."/>
            <person name="Douglass A.P."/>
            <person name="Hanson S.J."/>
            <person name="Klenk H.-P."/>
            <person name="LaButti K.M."/>
            <person name="Lapidus A."/>
            <person name="Lindquist E.A."/>
            <person name="Lipzen A.M."/>
            <person name="Meier-Kolthoff J.P."/>
            <person name="Ohm R.A."/>
            <person name="Otillar R.P."/>
            <person name="Pangilinan J.L."/>
            <person name="Peng Y."/>
            <person name="Rokas A."/>
            <person name="Rosa C.A."/>
            <person name="Scheuner C."/>
            <person name="Sibirny A.A."/>
            <person name="Slot J.C."/>
            <person name="Stielow J.B."/>
            <person name="Sun H."/>
            <person name="Kurtzman C.P."/>
            <person name="Blackwell M."/>
            <person name="Grigoriev I.V."/>
            <person name="Jeffries T.W."/>
        </authorList>
    </citation>
    <scope>NUCLEOTIDE SEQUENCE [LARGE SCALE GENOMIC DNA]</scope>
    <source>
        <strain evidence="4 5">NRRL Y-11557</strain>
    </source>
</reference>
<comment type="similarity">
    <text evidence="1">Belongs to the nuclear import and ribosome assembly adapter family.</text>
</comment>
<evidence type="ECO:0000256" key="2">
    <source>
        <dbReference type="SAM" id="MobiDB-lite"/>
    </source>
</evidence>
<dbReference type="CDD" id="cd13394">
    <property type="entry name" value="Syo1_like"/>
    <property type="match status" value="1"/>
</dbReference>
<feature type="domain" description="SYO1-like TPR repeats" evidence="3">
    <location>
        <begin position="390"/>
        <end position="606"/>
    </location>
</feature>
<keyword evidence="5" id="KW-1185">Reference proteome</keyword>
<feature type="compositionally biased region" description="Acidic residues" evidence="2">
    <location>
        <begin position="340"/>
        <end position="349"/>
    </location>
</feature>
<dbReference type="GO" id="GO:0051082">
    <property type="term" value="F:unfolded protein binding"/>
    <property type="evidence" value="ECO:0007669"/>
    <property type="project" value="TreeGrafter"/>
</dbReference>
<protein>
    <recommendedName>
        <fullName evidence="3">SYO1-like TPR repeats domain-containing protein</fullName>
    </recommendedName>
</protein>
<dbReference type="STRING" id="675824.A0A1E3QA62"/>
<evidence type="ECO:0000256" key="1">
    <source>
        <dbReference type="ARBA" id="ARBA00049983"/>
    </source>
</evidence>
<dbReference type="AlphaFoldDB" id="A0A1E3QA62"/>
<dbReference type="Gene3D" id="1.25.10.10">
    <property type="entry name" value="Leucine-rich Repeat Variant"/>
    <property type="match status" value="1"/>
</dbReference>
<dbReference type="OrthoDB" id="288703at2759"/>
<evidence type="ECO:0000259" key="3">
    <source>
        <dbReference type="Pfam" id="PF25567"/>
    </source>
</evidence>
<proteinExistence type="inferred from homology"/>
<dbReference type="EMBL" id="KV454292">
    <property type="protein sequence ID" value="ODQ74585.1"/>
    <property type="molecule type" value="Genomic_DNA"/>
</dbReference>
<gene>
    <name evidence="4" type="ORF">LIPSTDRAFT_70252</name>
</gene>
<dbReference type="InterPro" id="IPR057990">
    <property type="entry name" value="TPR_SYO1"/>
</dbReference>
<accession>A0A1E3QA62</accession>
<dbReference type="InterPro" id="IPR011989">
    <property type="entry name" value="ARM-like"/>
</dbReference>
<dbReference type="PANTHER" id="PTHR13347:SF1">
    <property type="entry name" value="HEAT REPEAT-CONTAINING PROTEIN 3"/>
    <property type="match status" value="1"/>
</dbReference>
<organism evidence="4 5">
    <name type="scientific">Lipomyces starkeyi NRRL Y-11557</name>
    <dbReference type="NCBI Taxonomy" id="675824"/>
    <lineage>
        <taxon>Eukaryota</taxon>
        <taxon>Fungi</taxon>
        <taxon>Dikarya</taxon>
        <taxon>Ascomycota</taxon>
        <taxon>Saccharomycotina</taxon>
        <taxon>Lipomycetes</taxon>
        <taxon>Lipomycetales</taxon>
        <taxon>Lipomycetaceae</taxon>
        <taxon>Lipomyces</taxon>
    </lineage>
</organism>
<evidence type="ECO:0000313" key="5">
    <source>
        <dbReference type="Proteomes" id="UP000094385"/>
    </source>
</evidence>
<dbReference type="PANTHER" id="PTHR13347">
    <property type="entry name" value="HEAT REPEAT-CONTAINING PROTEIN 3"/>
    <property type="match status" value="1"/>
</dbReference>
<dbReference type="GO" id="GO:0006606">
    <property type="term" value="P:protein import into nucleus"/>
    <property type="evidence" value="ECO:0007669"/>
    <property type="project" value="TreeGrafter"/>
</dbReference>
<dbReference type="SUPFAM" id="SSF48371">
    <property type="entry name" value="ARM repeat"/>
    <property type="match status" value="1"/>
</dbReference>
<feature type="region of interest" description="Disordered" evidence="2">
    <location>
        <begin position="329"/>
        <end position="349"/>
    </location>
</feature>
<evidence type="ECO:0000313" key="4">
    <source>
        <dbReference type="EMBL" id="ODQ74585.1"/>
    </source>
</evidence>
<dbReference type="GO" id="GO:0042273">
    <property type="term" value="P:ribosomal large subunit biogenesis"/>
    <property type="evidence" value="ECO:0007669"/>
    <property type="project" value="TreeGrafter"/>
</dbReference>
<dbReference type="Proteomes" id="UP000094385">
    <property type="component" value="Unassembled WGS sequence"/>
</dbReference>